<evidence type="ECO:0000313" key="2">
    <source>
        <dbReference type="Proteomes" id="UP001162734"/>
    </source>
</evidence>
<name>A0ABM7XEW4_9BACT</name>
<reference evidence="2" key="1">
    <citation type="journal article" date="2022" name="Int. J. Syst. Evol. Microbiol.">
        <title>Anaeromyxobacter oryzae sp. nov., Anaeromyxobacter diazotrophicus sp. nov. and Anaeromyxobacter paludicola sp. nov., isolated from paddy soils.</title>
        <authorList>
            <person name="Itoh H."/>
            <person name="Xu Z."/>
            <person name="Mise K."/>
            <person name="Masuda Y."/>
            <person name="Ushijima N."/>
            <person name="Hayakawa C."/>
            <person name="Shiratori Y."/>
            <person name="Senoo K."/>
        </authorList>
    </citation>
    <scope>NUCLEOTIDE SEQUENCE [LARGE SCALE GENOMIC DNA]</scope>
    <source>
        <strain evidence="2">Red630</strain>
    </source>
</reference>
<keyword evidence="2" id="KW-1185">Reference proteome</keyword>
<proteinExistence type="predicted"/>
<dbReference type="Proteomes" id="UP001162734">
    <property type="component" value="Chromosome"/>
</dbReference>
<dbReference type="SUPFAM" id="SSF63829">
    <property type="entry name" value="Calcium-dependent phosphotriesterase"/>
    <property type="match status" value="1"/>
</dbReference>
<sequence>MASIENFTGTLSGIAVGPDGTTVAIGTFSGALSWGRSSVAASAGTAGFIAVARGDGAPRWARLVNDGLLPQGVAMDDDGDVAVVARGSDCAPSKVALYDPDGSRRWARDVPTWCVGGRPYERPVVAMRGHDVVIGGTFTDTFDFGDGPASAIGTDGFVIDLAP</sequence>
<protein>
    <submittedName>
        <fullName evidence="1">Uncharacterized protein</fullName>
    </submittedName>
</protein>
<accession>A0ABM7XEW4</accession>
<evidence type="ECO:0000313" key="1">
    <source>
        <dbReference type="EMBL" id="BDG10438.1"/>
    </source>
</evidence>
<organism evidence="1 2">
    <name type="scientific">Anaeromyxobacter paludicola</name>
    <dbReference type="NCBI Taxonomy" id="2918171"/>
    <lineage>
        <taxon>Bacteria</taxon>
        <taxon>Pseudomonadati</taxon>
        <taxon>Myxococcota</taxon>
        <taxon>Myxococcia</taxon>
        <taxon>Myxococcales</taxon>
        <taxon>Cystobacterineae</taxon>
        <taxon>Anaeromyxobacteraceae</taxon>
        <taxon>Anaeromyxobacter</taxon>
    </lineage>
</organism>
<dbReference type="EMBL" id="AP025592">
    <property type="protein sequence ID" value="BDG10438.1"/>
    <property type="molecule type" value="Genomic_DNA"/>
</dbReference>
<gene>
    <name evidence="1" type="ORF">AMPC_35510</name>
</gene>